<keyword evidence="8" id="KW-0456">Lyase</keyword>
<evidence type="ECO:0000256" key="2">
    <source>
        <dbReference type="ARBA" id="ARBA00005189"/>
    </source>
</evidence>
<keyword evidence="4" id="KW-0444">Lipid biosynthesis</keyword>
<evidence type="ECO:0000256" key="8">
    <source>
        <dbReference type="ARBA" id="ARBA00023239"/>
    </source>
</evidence>
<comment type="pathway">
    <text evidence="2">Lipid metabolism.</text>
</comment>
<dbReference type="InterPro" id="IPR033177">
    <property type="entry name" value="PSD-B"/>
</dbReference>
<proteinExistence type="predicted"/>
<evidence type="ECO:0000313" key="12">
    <source>
        <dbReference type="EMBL" id="EIE81962.1"/>
    </source>
</evidence>
<comment type="cofactor">
    <cofactor evidence="1">
        <name>pyruvate</name>
        <dbReference type="ChEBI" id="CHEBI:15361"/>
    </cofactor>
</comment>
<evidence type="ECO:0000256" key="6">
    <source>
        <dbReference type="ARBA" id="ARBA00023098"/>
    </source>
</evidence>
<evidence type="ECO:0000256" key="1">
    <source>
        <dbReference type="ARBA" id="ARBA00001928"/>
    </source>
</evidence>
<dbReference type="Pfam" id="PF02666">
    <property type="entry name" value="PS_Dcarbxylase"/>
    <property type="match status" value="1"/>
</dbReference>
<dbReference type="NCBIfam" id="TIGR00163">
    <property type="entry name" value="PS_decarb"/>
    <property type="match status" value="1"/>
</dbReference>
<dbReference type="eggNOG" id="KOG2419">
    <property type="taxonomic scope" value="Eukaryota"/>
</dbReference>
<evidence type="ECO:0000256" key="7">
    <source>
        <dbReference type="ARBA" id="ARBA00023209"/>
    </source>
</evidence>
<dbReference type="OrthoDB" id="5973539at2759"/>
<reference evidence="12 13" key="1">
    <citation type="journal article" date="2009" name="PLoS Genet.">
        <title>Genomic analysis of the basal lineage fungus Rhizopus oryzae reveals a whole-genome duplication.</title>
        <authorList>
            <person name="Ma L.-J."/>
            <person name="Ibrahim A.S."/>
            <person name="Skory C."/>
            <person name="Grabherr M.G."/>
            <person name="Burger G."/>
            <person name="Butler M."/>
            <person name="Elias M."/>
            <person name="Idnurm A."/>
            <person name="Lang B.F."/>
            <person name="Sone T."/>
            <person name="Abe A."/>
            <person name="Calvo S.E."/>
            <person name="Corrochano L.M."/>
            <person name="Engels R."/>
            <person name="Fu J."/>
            <person name="Hansberg W."/>
            <person name="Kim J.-M."/>
            <person name="Kodira C.D."/>
            <person name="Koehrsen M.J."/>
            <person name="Liu B."/>
            <person name="Miranda-Saavedra D."/>
            <person name="O'Leary S."/>
            <person name="Ortiz-Castellanos L."/>
            <person name="Poulter R."/>
            <person name="Rodriguez-Romero J."/>
            <person name="Ruiz-Herrera J."/>
            <person name="Shen Y.-Q."/>
            <person name="Zeng Q."/>
            <person name="Galagan J."/>
            <person name="Birren B.W."/>
            <person name="Cuomo C.A."/>
            <person name="Wickes B.L."/>
        </authorList>
    </citation>
    <scope>NUCLEOTIDE SEQUENCE [LARGE SCALE GENOMIC DNA]</scope>
    <source>
        <strain evidence="13">RA 99-880 / ATCC MYA-4621 / FGSC 9543 / NRRL 43880</strain>
    </source>
</reference>
<evidence type="ECO:0000313" key="13">
    <source>
        <dbReference type="Proteomes" id="UP000009138"/>
    </source>
</evidence>
<keyword evidence="10" id="KW-0670">Pyruvate</keyword>
<accession>I1C0I2</accession>
<dbReference type="UniPathway" id="UPA00558"/>
<evidence type="ECO:0000256" key="4">
    <source>
        <dbReference type="ARBA" id="ARBA00022516"/>
    </source>
</evidence>
<sequence>MDADIVRTDQASFEAKHDDIEQHIEKGDKEQLMRSFTQIIDQSTSPEHVIGQDGIHAPTTKAPRHWYRRKLTGWIHSHLVPEGFKKAVEKKYGNFVVIRSTGEYHYEEMPIYTRIGMHLLFGGYYRGKVVSSNLMHELFLKESLRQGIYFNKPESVRQIPSFIEHYNIDMEEYVMSNVDEYHTFNEFFTRAILPEKRPIADPEDENRIVSSADCRLNVFNSITTATQLWVKGRDFNLINLLQNRELAEELDGGSLAIFRLAPQDYHRFHIPTSGTIVSIESIQGTYYTVNPCVVNEDLDVFTDNHRCIVTVQSPLGFKYAVVCIGALLVGSIVFTNAEEGKTLEKGQEMGYFQYGGSTVITVFPKDLVEWDEDLLSNSNKSVETLVNMGESMGRFV</sequence>
<keyword evidence="13" id="KW-1185">Reference proteome</keyword>
<dbReference type="OMA" id="SIKWTGG"/>
<evidence type="ECO:0000256" key="5">
    <source>
        <dbReference type="ARBA" id="ARBA00022793"/>
    </source>
</evidence>
<dbReference type="AlphaFoldDB" id="I1C0I2"/>
<dbReference type="RefSeq" id="XP_067517358.1">
    <property type="nucleotide sequence ID" value="XM_067661257.1"/>
</dbReference>
<dbReference type="EC" id="4.1.1.65" evidence="3"/>
<dbReference type="PANTHER" id="PTHR10067">
    <property type="entry name" value="PHOSPHATIDYLSERINE DECARBOXYLASE"/>
    <property type="match status" value="1"/>
</dbReference>
<keyword evidence="7" id="KW-0594">Phospholipid biosynthesis</keyword>
<keyword evidence="9" id="KW-1208">Phospholipid metabolism</keyword>
<name>I1C0I2_RHIO9</name>
<dbReference type="PANTHER" id="PTHR10067:SF17">
    <property type="entry name" value="PHOSPHATIDYLSERINE DECARBOXYLASE PROENZYME 2"/>
    <property type="match status" value="1"/>
</dbReference>
<gene>
    <name evidence="12" type="ORF">RO3G_06667</name>
</gene>
<dbReference type="Proteomes" id="UP000009138">
    <property type="component" value="Unassembled WGS sequence"/>
</dbReference>
<comment type="pathway">
    <text evidence="11">Phospholipid metabolism; phosphatidylethanolamine biosynthesis.</text>
</comment>
<dbReference type="GeneID" id="93613638"/>
<evidence type="ECO:0000256" key="9">
    <source>
        <dbReference type="ARBA" id="ARBA00023264"/>
    </source>
</evidence>
<dbReference type="GO" id="GO:0006646">
    <property type="term" value="P:phosphatidylethanolamine biosynthetic process"/>
    <property type="evidence" value="ECO:0007669"/>
    <property type="project" value="UniProtKB-UniPathway"/>
</dbReference>
<keyword evidence="5" id="KW-0210">Decarboxylase</keyword>
<keyword evidence="6" id="KW-0443">Lipid metabolism</keyword>
<organism evidence="12 13">
    <name type="scientific">Rhizopus delemar (strain RA 99-880 / ATCC MYA-4621 / FGSC 9543 / NRRL 43880)</name>
    <name type="common">Mucormycosis agent</name>
    <name type="synonym">Rhizopus arrhizus var. delemar</name>
    <dbReference type="NCBI Taxonomy" id="246409"/>
    <lineage>
        <taxon>Eukaryota</taxon>
        <taxon>Fungi</taxon>
        <taxon>Fungi incertae sedis</taxon>
        <taxon>Mucoromycota</taxon>
        <taxon>Mucoromycotina</taxon>
        <taxon>Mucoromycetes</taxon>
        <taxon>Mucorales</taxon>
        <taxon>Mucorineae</taxon>
        <taxon>Rhizopodaceae</taxon>
        <taxon>Rhizopus</taxon>
    </lineage>
</organism>
<dbReference type="InterPro" id="IPR003817">
    <property type="entry name" value="PS_Dcarbxylase"/>
</dbReference>
<evidence type="ECO:0000256" key="11">
    <source>
        <dbReference type="ARBA" id="ARBA00024326"/>
    </source>
</evidence>
<dbReference type="InParanoid" id="I1C0I2"/>
<evidence type="ECO:0000256" key="3">
    <source>
        <dbReference type="ARBA" id="ARBA00012243"/>
    </source>
</evidence>
<dbReference type="GO" id="GO:0004609">
    <property type="term" value="F:phosphatidylserine decarboxylase activity"/>
    <property type="evidence" value="ECO:0007669"/>
    <property type="project" value="UniProtKB-EC"/>
</dbReference>
<dbReference type="VEuPathDB" id="FungiDB:RO3G_06667"/>
<dbReference type="STRING" id="246409.I1C0I2"/>
<protein>
    <recommendedName>
        <fullName evidence="3">phosphatidylserine decarboxylase</fullName>
        <ecNumber evidence="3">4.1.1.65</ecNumber>
    </recommendedName>
</protein>
<dbReference type="EMBL" id="CH476735">
    <property type="protein sequence ID" value="EIE81962.1"/>
    <property type="molecule type" value="Genomic_DNA"/>
</dbReference>
<evidence type="ECO:0000256" key="10">
    <source>
        <dbReference type="ARBA" id="ARBA00023317"/>
    </source>
</evidence>